<dbReference type="Gene3D" id="3.40.50.2000">
    <property type="entry name" value="Glycogen Phosphorylase B"/>
    <property type="match status" value="2"/>
</dbReference>
<dbReference type="AlphaFoldDB" id="A0A9E9C4R3"/>
<dbReference type="CDD" id="cd03801">
    <property type="entry name" value="GT4_PimA-like"/>
    <property type="match status" value="1"/>
</dbReference>
<name>A0A9E9C4R3_9CYAN</name>
<dbReference type="Pfam" id="PF13439">
    <property type="entry name" value="Glyco_transf_4"/>
    <property type="match status" value="1"/>
</dbReference>
<evidence type="ECO:0000313" key="3">
    <source>
        <dbReference type="Proteomes" id="UP001163152"/>
    </source>
</evidence>
<organism evidence="2 3">
    <name type="scientific">Thermocoleostomius sinensis A174</name>
    <dbReference type="NCBI Taxonomy" id="2016057"/>
    <lineage>
        <taxon>Bacteria</taxon>
        <taxon>Bacillati</taxon>
        <taxon>Cyanobacteriota</taxon>
        <taxon>Cyanophyceae</taxon>
        <taxon>Oculatellales</taxon>
        <taxon>Oculatellaceae</taxon>
        <taxon>Thermocoleostomius</taxon>
    </lineage>
</organism>
<dbReference type="EMBL" id="CP113797">
    <property type="protein sequence ID" value="WAL60331.1"/>
    <property type="molecule type" value="Genomic_DNA"/>
</dbReference>
<protein>
    <submittedName>
        <fullName evidence="2">Glycosyltransferase family 4 protein</fullName>
    </submittedName>
</protein>
<evidence type="ECO:0000313" key="2">
    <source>
        <dbReference type="EMBL" id="WAL60331.1"/>
    </source>
</evidence>
<sequence>MNILMISATFPYPPTRGGTQVRTFHLLQYLQQRHSVTLLTLRSPDVTDAEIAALRSKVDQLVVFSRPQPVNQTWSKLQRFGEFVLTGTPPNVRSSHSAKAQHWLDRAVTDGKFDVITCEHCVNEQYIRPQWRHQLRTIVNIHSSVYGTCKNQLQTGVSEHVWRDRLNLPLLKRYEQTYCTKFSGIVVTTSEDEQQIRAFCPHTAIAVIPNGVDFSHFPYRSTDPGGQRLIFIGAMDNLANIDAVRFFSLEIFPTLKQQYPAITLDLVGARPGSEVMELAQLPGISVTGQVPSMAEYLHRSTICVVPMRTGFGIKNKTLEAMAAGVPVVGSDRGLEGLAVDHPDLPLRALRANHPAEYISAIDRLFQNPALRVELSQAARHFVEQTYTWQRAGKQYEALLEG</sequence>
<dbReference type="RefSeq" id="WP_268610213.1">
    <property type="nucleotide sequence ID" value="NZ_CP113797.1"/>
</dbReference>
<dbReference type="Proteomes" id="UP001163152">
    <property type="component" value="Chromosome"/>
</dbReference>
<dbReference type="GO" id="GO:0016757">
    <property type="term" value="F:glycosyltransferase activity"/>
    <property type="evidence" value="ECO:0007669"/>
    <property type="project" value="TreeGrafter"/>
</dbReference>
<evidence type="ECO:0000259" key="1">
    <source>
        <dbReference type="Pfam" id="PF13439"/>
    </source>
</evidence>
<proteinExistence type="predicted"/>
<dbReference type="KEGG" id="tsin:OXH18_24730"/>
<accession>A0A9E9C4R3</accession>
<reference evidence="2" key="1">
    <citation type="submission" date="2022-12" db="EMBL/GenBank/DDBJ databases">
        <title>Polyphasic identification of a Novel Hot-Spring Cyanobacterium Ocullathermofonsia sinensis gen nov. sp. nov. and Genomic Insights on its Adaptations to the Thermal Habitat.</title>
        <authorList>
            <person name="Daroch M."/>
            <person name="Tang J."/>
            <person name="Jiang Y."/>
        </authorList>
    </citation>
    <scope>NUCLEOTIDE SEQUENCE</scope>
    <source>
        <strain evidence="2">PKUAC-SCTA174</strain>
    </source>
</reference>
<dbReference type="PANTHER" id="PTHR12526">
    <property type="entry name" value="GLYCOSYLTRANSFERASE"/>
    <property type="match status" value="1"/>
</dbReference>
<keyword evidence="3" id="KW-1185">Reference proteome</keyword>
<dbReference type="SUPFAM" id="SSF53756">
    <property type="entry name" value="UDP-Glycosyltransferase/glycogen phosphorylase"/>
    <property type="match status" value="1"/>
</dbReference>
<dbReference type="PANTHER" id="PTHR12526:SF600">
    <property type="entry name" value="GLYCOSYL TRANSFERASE GROUP 1"/>
    <property type="match status" value="1"/>
</dbReference>
<dbReference type="InterPro" id="IPR028098">
    <property type="entry name" value="Glyco_trans_4-like_N"/>
</dbReference>
<gene>
    <name evidence="2" type="ORF">OXH18_24730</name>
</gene>
<feature type="domain" description="Glycosyltransferase subfamily 4-like N-terminal" evidence="1">
    <location>
        <begin position="17"/>
        <end position="214"/>
    </location>
</feature>
<dbReference type="Pfam" id="PF13692">
    <property type="entry name" value="Glyco_trans_1_4"/>
    <property type="match status" value="1"/>
</dbReference>